<evidence type="ECO:0000256" key="1">
    <source>
        <dbReference type="SAM" id="Coils"/>
    </source>
</evidence>
<dbReference type="EMBL" id="PZQS01000011">
    <property type="protein sequence ID" value="PVD22017.1"/>
    <property type="molecule type" value="Genomic_DNA"/>
</dbReference>
<accession>A0A2T7NLG5</accession>
<dbReference type="Proteomes" id="UP000245119">
    <property type="component" value="Linkage Group LG11"/>
</dbReference>
<evidence type="ECO:0000313" key="2">
    <source>
        <dbReference type="EMBL" id="PVD22017.1"/>
    </source>
</evidence>
<comment type="caution">
    <text evidence="2">The sequence shown here is derived from an EMBL/GenBank/DDBJ whole genome shotgun (WGS) entry which is preliminary data.</text>
</comment>
<feature type="coiled-coil region" evidence="1">
    <location>
        <begin position="47"/>
        <end position="97"/>
    </location>
</feature>
<sequence>MTGLYDGLTHFVVDGQWYGETMTSRALSDNYIVNSNESEDSDIYASIQELRDQSETLTQQIEQMEQTGDREHAIIIKRQLEAKHERLLAKNRERDQRKFNQWHQKVYRRQSNVKTF</sequence>
<reference evidence="2 3" key="1">
    <citation type="submission" date="2018-04" db="EMBL/GenBank/DDBJ databases">
        <title>The genome of golden apple snail Pomacea canaliculata provides insight into stress tolerance and invasive adaptation.</title>
        <authorList>
            <person name="Liu C."/>
            <person name="Liu B."/>
            <person name="Ren Y."/>
            <person name="Zhang Y."/>
            <person name="Wang H."/>
            <person name="Li S."/>
            <person name="Jiang F."/>
            <person name="Yin L."/>
            <person name="Zhang G."/>
            <person name="Qian W."/>
            <person name="Fan W."/>
        </authorList>
    </citation>
    <scope>NUCLEOTIDE SEQUENCE [LARGE SCALE GENOMIC DNA]</scope>
    <source>
        <strain evidence="2">SZHN2017</strain>
        <tissue evidence="2">Muscle</tissue>
    </source>
</reference>
<dbReference type="AlphaFoldDB" id="A0A2T7NLG5"/>
<name>A0A2T7NLG5_POMCA</name>
<organism evidence="2 3">
    <name type="scientific">Pomacea canaliculata</name>
    <name type="common">Golden apple snail</name>
    <dbReference type="NCBI Taxonomy" id="400727"/>
    <lineage>
        <taxon>Eukaryota</taxon>
        <taxon>Metazoa</taxon>
        <taxon>Spiralia</taxon>
        <taxon>Lophotrochozoa</taxon>
        <taxon>Mollusca</taxon>
        <taxon>Gastropoda</taxon>
        <taxon>Caenogastropoda</taxon>
        <taxon>Architaenioglossa</taxon>
        <taxon>Ampullarioidea</taxon>
        <taxon>Ampullariidae</taxon>
        <taxon>Pomacea</taxon>
    </lineage>
</organism>
<keyword evidence="1" id="KW-0175">Coiled coil</keyword>
<keyword evidence="3" id="KW-1185">Reference proteome</keyword>
<proteinExistence type="predicted"/>
<protein>
    <submittedName>
        <fullName evidence="2">Uncharacterized protein</fullName>
    </submittedName>
</protein>
<evidence type="ECO:0000313" key="3">
    <source>
        <dbReference type="Proteomes" id="UP000245119"/>
    </source>
</evidence>
<gene>
    <name evidence="2" type="ORF">C0Q70_17820</name>
</gene>
<dbReference type="OrthoDB" id="269822at2759"/>